<evidence type="ECO:0000256" key="2">
    <source>
        <dbReference type="ARBA" id="ARBA00022801"/>
    </source>
</evidence>
<evidence type="ECO:0000313" key="6">
    <source>
        <dbReference type="Proteomes" id="UP000824074"/>
    </source>
</evidence>
<dbReference type="Proteomes" id="UP000824074">
    <property type="component" value="Unassembled WGS sequence"/>
</dbReference>
<keyword evidence="2" id="KW-0378">Hydrolase</keyword>
<dbReference type="EMBL" id="DVMT01000061">
    <property type="protein sequence ID" value="HIU40854.1"/>
    <property type="molecule type" value="Genomic_DNA"/>
</dbReference>
<gene>
    <name evidence="5" type="ORF">IAB68_06130</name>
</gene>
<organism evidence="5 6">
    <name type="scientific">Candidatus Aphodocola excrementigallinarum</name>
    <dbReference type="NCBI Taxonomy" id="2840670"/>
    <lineage>
        <taxon>Bacteria</taxon>
        <taxon>Bacillati</taxon>
        <taxon>Bacillota</taxon>
        <taxon>Bacilli</taxon>
        <taxon>Candidatus Aphodocola</taxon>
    </lineage>
</organism>
<dbReference type="InterPro" id="IPR051454">
    <property type="entry name" value="RNA/ubiquinone_mod_enzymes"/>
</dbReference>
<dbReference type="AlphaFoldDB" id="A0A9D1LIB7"/>
<dbReference type="GO" id="GO:0006508">
    <property type="term" value="P:proteolysis"/>
    <property type="evidence" value="ECO:0007669"/>
    <property type="project" value="UniProtKB-KW"/>
</dbReference>
<dbReference type="Pfam" id="PF16325">
    <property type="entry name" value="Peptidase_U32_C"/>
    <property type="match status" value="1"/>
</dbReference>
<reference evidence="5" key="2">
    <citation type="journal article" date="2021" name="PeerJ">
        <title>Extensive microbial diversity within the chicken gut microbiome revealed by metagenomics and culture.</title>
        <authorList>
            <person name="Gilroy R."/>
            <person name="Ravi A."/>
            <person name="Getino M."/>
            <person name="Pursley I."/>
            <person name="Horton D.L."/>
            <person name="Alikhan N.F."/>
            <person name="Baker D."/>
            <person name="Gharbi K."/>
            <person name="Hall N."/>
            <person name="Watson M."/>
            <person name="Adriaenssens E.M."/>
            <person name="Foster-Nyarko E."/>
            <person name="Jarju S."/>
            <person name="Secka A."/>
            <person name="Antonio M."/>
            <person name="Oren A."/>
            <person name="Chaudhuri R.R."/>
            <person name="La Ragione R."/>
            <person name="Hildebrand F."/>
            <person name="Pallen M.J."/>
        </authorList>
    </citation>
    <scope>NUCLEOTIDE SEQUENCE</scope>
    <source>
        <strain evidence="5">CHK193-30670</strain>
    </source>
</reference>
<comment type="caution">
    <text evidence="5">The sequence shown here is derived from an EMBL/GenBank/DDBJ whole genome shotgun (WGS) entry which is preliminary data.</text>
</comment>
<feature type="domain" description="Peptidase family U32 C-terminal" evidence="4">
    <location>
        <begin position="319"/>
        <end position="400"/>
    </location>
</feature>
<dbReference type="PANTHER" id="PTHR30217">
    <property type="entry name" value="PEPTIDASE U32 FAMILY"/>
    <property type="match status" value="1"/>
</dbReference>
<dbReference type="InterPro" id="IPR032525">
    <property type="entry name" value="Peptidase_U32_C"/>
</dbReference>
<dbReference type="Gene3D" id="2.40.30.10">
    <property type="entry name" value="Translation factors"/>
    <property type="match status" value="1"/>
</dbReference>
<accession>A0A9D1LIB7</accession>
<dbReference type="PROSITE" id="PS01276">
    <property type="entry name" value="PEPTIDASE_U32"/>
    <property type="match status" value="1"/>
</dbReference>
<evidence type="ECO:0000256" key="1">
    <source>
        <dbReference type="ARBA" id="ARBA00022670"/>
    </source>
</evidence>
<evidence type="ECO:0000256" key="3">
    <source>
        <dbReference type="ARBA" id="ARBA00038374"/>
    </source>
</evidence>
<sequence length="405" mass="46352">MKNKKKVELLAPAGSLEKLKWAIDYGADAVYIGGVNYSLRANAKNFTIEEMKEGVKYAHEHVAKLYVTVNIVFHNEDVNGLKEYLKKLADIKVDAIIFSDPLIIDIVNENKLNLEMHLSTQASVLNKDAALYYKSKGVTRIVLAREASKDDIKNIIEDTGMEVECFIHGAMCTNVSGRCVLSNYFTLRDANRGGCCQVCRFNFDLFDEDKNKISEDQNFSIAPKDLSLVDYIKDMIDIGVSSFKLEGRMRSVYYVATTISVYRKLIDIYSSNIDDKEYIIRAKKILYRCANRDVAAQFFNKKPGENEQYYSGKRQEDSNQDFLGIVLDYDDVNKEAIIEQRNYFKPGDKVTIFGPDKDDYSFVIKEIKDIDGNILDAARHPREIIRINCLKRVSKNDLMRVNFLD</sequence>
<dbReference type="PANTHER" id="PTHR30217:SF6">
    <property type="entry name" value="TRNA HYDROXYLATION PROTEIN P"/>
    <property type="match status" value="1"/>
</dbReference>
<comment type="similarity">
    <text evidence="3">Belongs to the peptidase U32 family.</text>
</comment>
<evidence type="ECO:0000259" key="4">
    <source>
        <dbReference type="Pfam" id="PF16325"/>
    </source>
</evidence>
<name>A0A9D1LIB7_9FIRM</name>
<protein>
    <submittedName>
        <fullName evidence="5">U32 family peptidase</fullName>
    </submittedName>
</protein>
<dbReference type="GO" id="GO:0008233">
    <property type="term" value="F:peptidase activity"/>
    <property type="evidence" value="ECO:0007669"/>
    <property type="project" value="UniProtKB-KW"/>
</dbReference>
<reference evidence="5" key="1">
    <citation type="submission" date="2020-10" db="EMBL/GenBank/DDBJ databases">
        <authorList>
            <person name="Gilroy R."/>
        </authorList>
    </citation>
    <scope>NUCLEOTIDE SEQUENCE</scope>
    <source>
        <strain evidence="5">CHK193-30670</strain>
    </source>
</reference>
<keyword evidence="1" id="KW-0645">Protease</keyword>
<evidence type="ECO:0000313" key="5">
    <source>
        <dbReference type="EMBL" id="HIU40854.1"/>
    </source>
</evidence>
<dbReference type="Pfam" id="PF01136">
    <property type="entry name" value="Peptidase_U32"/>
    <property type="match status" value="1"/>
</dbReference>
<dbReference type="InterPro" id="IPR001539">
    <property type="entry name" value="Peptidase_U32"/>
</dbReference>
<proteinExistence type="inferred from homology"/>